<feature type="domain" description="Bacterial transcriptional activator" evidence="3">
    <location>
        <begin position="910"/>
        <end position="1052"/>
    </location>
</feature>
<dbReference type="Proteomes" id="UP000295832">
    <property type="component" value="Unassembled WGS sequence"/>
</dbReference>
<dbReference type="SUPFAM" id="SSF46894">
    <property type="entry name" value="C-terminal effector domain of the bipartite response regulators"/>
    <property type="match status" value="1"/>
</dbReference>
<keyword evidence="1" id="KW-0677">Repeat</keyword>
<evidence type="ECO:0000256" key="1">
    <source>
        <dbReference type="ARBA" id="ARBA00022737"/>
    </source>
</evidence>
<comment type="caution">
    <text evidence="4">The sequence shown here is derived from an EMBL/GenBank/DDBJ whole genome shotgun (WGS) entry which is preliminary data.</text>
</comment>
<reference evidence="4 5" key="1">
    <citation type="submission" date="2019-03" db="EMBL/GenBank/DDBJ databases">
        <title>Subsurface microbial communities from deep shales in Ohio and West Virginia, USA.</title>
        <authorList>
            <person name="Wrighton K."/>
        </authorList>
    </citation>
    <scope>NUCLEOTIDE SEQUENCE [LARGE SCALE GENOMIC DNA]</scope>
    <source>
        <strain evidence="4 5">MSL 6dP</strain>
    </source>
</reference>
<dbReference type="PANTHER" id="PTHR35807:SF2">
    <property type="entry name" value="TRANSCRIPTIONAL ACTIVATOR DOMAIN"/>
    <property type="match status" value="1"/>
</dbReference>
<dbReference type="InterPro" id="IPR036388">
    <property type="entry name" value="WH-like_DNA-bd_sf"/>
</dbReference>
<dbReference type="Gene3D" id="3.40.50.300">
    <property type="entry name" value="P-loop containing nucleotide triphosphate hydrolases"/>
    <property type="match status" value="1"/>
</dbReference>
<dbReference type="InterPro" id="IPR011990">
    <property type="entry name" value="TPR-like_helical_dom_sf"/>
</dbReference>
<dbReference type="InterPro" id="IPR005158">
    <property type="entry name" value="BTAD"/>
</dbReference>
<organism evidence="4 5">
    <name type="scientific">Orenia marismortui</name>
    <dbReference type="NCBI Taxonomy" id="46469"/>
    <lineage>
        <taxon>Bacteria</taxon>
        <taxon>Bacillati</taxon>
        <taxon>Bacillota</taxon>
        <taxon>Clostridia</taxon>
        <taxon>Halanaerobiales</taxon>
        <taxon>Halobacteroidaceae</taxon>
        <taxon>Orenia</taxon>
    </lineage>
</organism>
<dbReference type="InterPro" id="IPR051677">
    <property type="entry name" value="AfsR-DnrI-RedD_regulator"/>
</dbReference>
<evidence type="ECO:0000313" key="4">
    <source>
        <dbReference type="EMBL" id="TDX53207.1"/>
    </source>
</evidence>
<dbReference type="GO" id="GO:0006355">
    <property type="term" value="P:regulation of DNA-templated transcription"/>
    <property type="evidence" value="ECO:0007669"/>
    <property type="project" value="InterPro"/>
</dbReference>
<evidence type="ECO:0000313" key="5">
    <source>
        <dbReference type="Proteomes" id="UP000295832"/>
    </source>
</evidence>
<evidence type="ECO:0000259" key="3">
    <source>
        <dbReference type="SMART" id="SM01043"/>
    </source>
</evidence>
<gene>
    <name evidence="4" type="ORF">C7959_10359</name>
</gene>
<dbReference type="SMART" id="SM01043">
    <property type="entry name" value="BTAD"/>
    <property type="match status" value="1"/>
</dbReference>
<dbReference type="InterPro" id="IPR016032">
    <property type="entry name" value="Sig_transdc_resp-reg_C-effctor"/>
</dbReference>
<dbReference type="SUPFAM" id="SSF52540">
    <property type="entry name" value="P-loop containing nucleoside triphosphate hydrolases"/>
    <property type="match status" value="1"/>
</dbReference>
<evidence type="ECO:0000256" key="2">
    <source>
        <dbReference type="SAM" id="Coils"/>
    </source>
</evidence>
<dbReference type="Pfam" id="PF03704">
    <property type="entry name" value="BTAD"/>
    <property type="match status" value="1"/>
</dbReference>
<dbReference type="SUPFAM" id="SSF48452">
    <property type="entry name" value="TPR-like"/>
    <property type="match status" value="1"/>
</dbReference>
<dbReference type="GO" id="GO:0003677">
    <property type="term" value="F:DNA binding"/>
    <property type="evidence" value="ECO:0007669"/>
    <property type="project" value="InterPro"/>
</dbReference>
<sequence>MIDNKLILKSQYILPKIKNKVWKNKKLWLKYSFIKEFPMTIIRGRLGTGKTTTLVDYLEKNWDQELYYYSIKEDNIDEINFCLHILECLKYNKSHQKEELNNLIQKFNQEKLSLDRLLKLLNTLIDKEFIDQSIFVIDNFDKVSANRNILKLLVKFIEALPASFHLVVVSRKKVPLAKLSYWKIVGKLFEVKEEDFLLNNQQVDNFLASTYNLLLSADKLKKLNKWAEGWIAAIDLVARRLKKGDHFEDCFDKNTSKLIFDYFQYDLVDDLEEETVYNDFLSKTRVLKDLDVSICNQLLEINNSQQLLEELIDKGFFIERIEQREYRYHNIFHSFLENYFVNSYNEQNLHIKAKDIYLKEDNLEKLIYHSMRLELEEDLVELLQVKEEFFKRKLDLLEKVLEFLSEDIFNRYPILYIYKGDLLFNKGRIKLALKSYQKAEKNSIELEERIEIIFRLAKYYIFFTSNKLKGYLDKLDNYKDHFSQSQEKKFLAYKAGYYIYNGHINKAREVLKSLDHDHSFHVEAKIHLNAIKGKFIALDTAFLDLEIDDFSCVFLYTYFVPIFYFLSTGEILKAEKYILEGIRSDNLVIKSLKDYFLLNISEFLDFYDLNIVKNKYLSLIEELDKLPFGIPWFRFQLIYKLSLWEAFYGITEDGLKYGAKGLKDSFDNNNNLGKCTFLRCMGVNLYFKNDFKKAKIFFKKSINVAKIINSKIHLFYALLWSALSEYKSDNIKVFKDVFQKALQLAQEEGYDNIFLRATLFGVRDPNLLLPLLLKSRELNLEVDYINALLEKIDANELERAPGYGLKVESFGGLKLYRGREEVKESQWRRKKAKELFELLLVNSNSMIHRNQISSLLWPNKDQEDAENIFYVTLNSLNKVLEPERESDQDSYFIESNGSYYGLNNSFSYSYDVELFEEFISKGRSSKEEIVRISYYQRAIDLYKGDYIRDCLHLDFVNQERDRLKILFLNICSELLLYYYKEDKYRKTIKIADKILDIDNYYEDAYFHKIKSYHKLGLRNFAIETYREYKDIISNELNITVDKRIEDYYKLITN</sequence>
<name>A0A4R8H133_9FIRM</name>
<dbReference type="InterPro" id="IPR056884">
    <property type="entry name" value="NPHP3-like_N"/>
</dbReference>
<keyword evidence="5" id="KW-1185">Reference proteome</keyword>
<dbReference type="Gene3D" id="1.10.10.10">
    <property type="entry name" value="Winged helix-like DNA-binding domain superfamily/Winged helix DNA-binding domain"/>
    <property type="match status" value="1"/>
</dbReference>
<protein>
    <submittedName>
        <fullName evidence="4">AAA domain-containing protein</fullName>
    </submittedName>
</protein>
<dbReference type="STRING" id="926561.GCA_000379025_01741"/>
<dbReference type="PANTHER" id="PTHR35807">
    <property type="entry name" value="TRANSCRIPTIONAL REGULATOR REDD-RELATED"/>
    <property type="match status" value="1"/>
</dbReference>
<feature type="coiled-coil region" evidence="2">
    <location>
        <begin position="86"/>
        <end position="117"/>
    </location>
</feature>
<accession>A0A4R8H133</accession>
<dbReference type="Pfam" id="PF24883">
    <property type="entry name" value="NPHP3_N"/>
    <property type="match status" value="1"/>
</dbReference>
<dbReference type="InterPro" id="IPR059106">
    <property type="entry name" value="WHD_MalT"/>
</dbReference>
<dbReference type="Pfam" id="PF25873">
    <property type="entry name" value="WHD_MalT"/>
    <property type="match status" value="1"/>
</dbReference>
<dbReference type="AlphaFoldDB" id="A0A4R8H133"/>
<keyword evidence="2" id="KW-0175">Coiled coil</keyword>
<dbReference type="InterPro" id="IPR027417">
    <property type="entry name" value="P-loop_NTPase"/>
</dbReference>
<proteinExistence type="predicted"/>
<dbReference type="Gene3D" id="1.25.40.10">
    <property type="entry name" value="Tetratricopeptide repeat domain"/>
    <property type="match status" value="1"/>
</dbReference>
<dbReference type="RefSeq" id="WP_134114827.1">
    <property type="nucleotide sequence ID" value="NZ_SOEG01000003.1"/>
</dbReference>
<dbReference type="EMBL" id="SOEG01000003">
    <property type="protein sequence ID" value="TDX53207.1"/>
    <property type="molecule type" value="Genomic_DNA"/>
</dbReference>